<keyword evidence="2" id="KW-1185">Reference proteome</keyword>
<proteinExistence type="predicted"/>
<dbReference type="EMBL" id="BPWL01000002">
    <property type="protein sequence ID" value="GJJ07945.1"/>
    <property type="molecule type" value="Genomic_DNA"/>
</dbReference>
<dbReference type="Proteomes" id="UP001050691">
    <property type="component" value="Unassembled WGS sequence"/>
</dbReference>
<name>A0AAV5A7R2_9AGAM</name>
<protein>
    <submittedName>
        <fullName evidence="1">Uncharacterized protein</fullName>
    </submittedName>
</protein>
<comment type="caution">
    <text evidence="1">The sequence shown here is derived from an EMBL/GenBank/DDBJ whole genome shotgun (WGS) entry which is preliminary data.</text>
</comment>
<dbReference type="AlphaFoldDB" id="A0AAV5A7R2"/>
<evidence type="ECO:0000313" key="1">
    <source>
        <dbReference type="EMBL" id="GJJ07945.1"/>
    </source>
</evidence>
<reference evidence="1" key="1">
    <citation type="submission" date="2021-10" db="EMBL/GenBank/DDBJ databases">
        <title>De novo Genome Assembly of Clathrus columnatus (Basidiomycota, Fungi) Using Illumina and Nanopore Sequence Data.</title>
        <authorList>
            <person name="Ogiso-Tanaka E."/>
            <person name="Itagaki H."/>
            <person name="Hosoya T."/>
            <person name="Hosaka K."/>
        </authorList>
    </citation>
    <scope>NUCLEOTIDE SEQUENCE</scope>
    <source>
        <strain evidence="1">MO-923</strain>
    </source>
</reference>
<dbReference type="Gene3D" id="3.30.70.240">
    <property type="match status" value="1"/>
</dbReference>
<gene>
    <name evidence="1" type="ORF">Clacol_002152</name>
</gene>
<sequence length="179" mass="20387">MEQPYVHFQLPPLPYQLRGLPNTAWGIAYDIYTPATENDLPYGWNSHRANTYKQLISILVHAGYLRSQYSDYLHSDTDAHNTWQVMMELMSIDPVAKMETTVKGLKMYTMNHVHVQDVTHQVRLGGQFAARLRGQAPRLLVRTVRLLLDHLPQPLANLIGLPRHTRPSPAANTPGNWVA</sequence>
<organism evidence="1 2">
    <name type="scientific">Clathrus columnatus</name>
    <dbReference type="NCBI Taxonomy" id="1419009"/>
    <lineage>
        <taxon>Eukaryota</taxon>
        <taxon>Fungi</taxon>
        <taxon>Dikarya</taxon>
        <taxon>Basidiomycota</taxon>
        <taxon>Agaricomycotina</taxon>
        <taxon>Agaricomycetes</taxon>
        <taxon>Phallomycetidae</taxon>
        <taxon>Phallales</taxon>
        <taxon>Clathraceae</taxon>
        <taxon>Clathrus</taxon>
    </lineage>
</organism>
<accession>A0AAV5A7R2</accession>
<evidence type="ECO:0000313" key="2">
    <source>
        <dbReference type="Proteomes" id="UP001050691"/>
    </source>
</evidence>